<dbReference type="GO" id="GO:0003824">
    <property type="term" value="F:catalytic activity"/>
    <property type="evidence" value="ECO:0007669"/>
    <property type="project" value="UniProtKB-ARBA"/>
</dbReference>
<dbReference type="InterPro" id="IPR015797">
    <property type="entry name" value="NUDIX_hydrolase-like_dom_sf"/>
</dbReference>
<dbReference type="AlphaFoldDB" id="A0A5J5GEX6"/>
<evidence type="ECO:0000313" key="2">
    <source>
        <dbReference type="EMBL" id="KAA9006358.1"/>
    </source>
</evidence>
<dbReference type="EMBL" id="VYKK01000005">
    <property type="protein sequence ID" value="KAA9006358.1"/>
    <property type="molecule type" value="Genomic_DNA"/>
</dbReference>
<dbReference type="Gene3D" id="3.90.79.10">
    <property type="entry name" value="Nucleoside Triphosphate Pyrophosphohydrolase"/>
    <property type="match status" value="1"/>
</dbReference>
<dbReference type="Pfam" id="PF00293">
    <property type="entry name" value="NUDIX"/>
    <property type="match status" value="1"/>
</dbReference>
<feature type="domain" description="Nudix hydrolase" evidence="1">
    <location>
        <begin position="30"/>
        <end position="171"/>
    </location>
</feature>
<dbReference type="PANTHER" id="PTHR10885:SF0">
    <property type="entry name" value="ISOPENTENYL-DIPHOSPHATE DELTA-ISOMERASE"/>
    <property type="match status" value="1"/>
</dbReference>
<dbReference type="SUPFAM" id="SSF55811">
    <property type="entry name" value="Nudix"/>
    <property type="match status" value="1"/>
</dbReference>
<organism evidence="2 3">
    <name type="scientific">Paenibacillus spiritus</name>
    <dbReference type="NCBI Taxonomy" id="2496557"/>
    <lineage>
        <taxon>Bacteria</taxon>
        <taxon>Bacillati</taxon>
        <taxon>Bacillota</taxon>
        <taxon>Bacilli</taxon>
        <taxon>Bacillales</taxon>
        <taxon>Paenibacillaceae</taxon>
        <taxon>Paenibacillus</taxon>
    </lineage>
</organism>
<accession>A0A5J5GEX6</accession>
<proteinExistence type="predicted"/>
<dbReference type="OrthoDB" id="9780586at2"/>
<evidence type="ECO:0000313" key="3">
    <source>
        <dbReference type="Proteomes" id="UP000367750"/>
    </source>
</evidence>
<reference evidence="2 3" key="1">
    <citation type="submission" date="2019-09" db="EMBL/GenBank/DDBJ databases">
        <title>Bacillus ochoae sp. nov., Paenibacillus whitsoniae sp. nov., Paenibacillus spiritus sp. nov. Isolated from the Mars Exploration Rover during spacecraft assembly.</title>
        <authorList>
            <person name="Seuylemezian A."/>
            <person name="Vaishampayan P."/>
        </authorList>
    </citation>
    <scope>NUCLEOTIDE SEQUENCE [LARGE SCALE GENOMIC DNA]</scope>
    <source>
        <strain evidence="2 3">MER_111</strain>
    </source>
</reference>
<dbReference type="Proteomes" id="UP000367750">
    <property type="component" value="Unassembled WGS sequence"/>
</dbReference>
<dbReference type="CDD" id="cd04692">
    <property type="entry name" value="NUDIX_Hydrolase"/>
    <property type="match status" value="1"/>
</dbReference>
<dbReference type="PANTHER" id="PTHR10885">
    <property type="entry name" value="ISOPENTENYL-DIPHOSPHATE DELTA-ISOMERASE"/>
    <property type="match status" value="1"/>
</dbReference>
<comment type="caution">
    <text evidence="2">The sequence shown here is derived from an EMBL/GenBank/DDBJ whole genome shotgun (WGS) entry which is preliminary data.</text>
</comment>
<name>A0A5J5GEX6_9BACL</name>
<evidence type="ECO:0000259" key="1">
    <source>
        <dbReference type="PROSITE" id="PS51462"/>
    </source>
</evidence>
<keyword evidence="3" id="KW-1185">Reference proteome</keyword>
<gene>
    <name evidence="2" type="ORF">F4V43_05210</name>
</gene>
<dbReference type="RefSeq" id="WP_150457190.1">
    <property type="nucleotide sequence ID" value="NZ_VYKK01000005.1"/>
</dbReference>
<protein>
    <submittedName>
        <fullName evidence="2">NUDIX domain-containing protein</fullName>
    </submittedName>
</protein>
<dbReference type="InterPro" id="IPR000086">
    <property type="entry name" value="NUDIX_hydrolase_dom"/>
</dbReference>
<dbReference type="PROSITE" id="PS51462">
    <property type="entry name" value="NUDIX"/>
    <property type="match status" value="1"/>
</dbReference>
<sequence length="209" mass="23358">MASQEQLDILDRQGRVIGQDTREQVHSLGLWHQTFHCWVLDPDMGAGGSLLFQLRHPSKDTFGGLLDISCAGHLLAGEEPKDGVRELREELGLAVAFEDLLLCGTIAEESLPGPGLIDREFSHVYLYVSDRAVESYDFQKEEISGLFFIGVEDITSLLRGERESLDIRGVLADEASGVLRPERRVVRPENFTPNSAEYYRLLFQGIGKL</sequence>